<reference evidence="1" key="2">
    <citation type="journal article" date="2022" name="Microb. Genom.">
        <title>A chromosome-scale genome assembly of the tomato pathogen Cladosporium fulvum reveals a compartmentalized genome architecture and the presence of a dispensable chromosome.</title>
        <authorList>
            <person name="Zaccaron A.Z."/>
            <person name="Chen L.H."/>
            <person name="Samaras A."/>
            <person name="Stergiopoulos I."/>
        </authorList>
    </citation>
    <scope>NUCLEOTIDE SEQUENCE</scope>
    <source>
        <strain evidence="1">Race5_Kim</strain>
    </source>
</reference>
<dbReference type="AlphaFoldDB" id="A0A9Q8LGY4"/>
<keyword evidence="2" id="KW-1185">Reference proteome</keyword>
<evidence type="ECO:0000313" key="1">
    <source>
        <dbReference type="EMBL" id="UJO17202.1"/>
    </source>
</evidence>
<dbReference type="OrthoDB" id="3945922at2759"/>
<accession>A0A9Q8LGY4</accession>
<dbReference type="KEGG" id="ffu:CLAFUR5_05764"/>
<name>A0A9Q8LGY4_PASFU</name>
<proteinExistence type="predicted"/>
<dbReference type="GeneID" id="71985642"/>
<evidence type="ECO:0000313" key="2">
    <source>
        <dbReference type="Proteomes" id="UP000756132"/>
    </source>
</evidence>
<gene>
    <name evidence="1" type="ORF">CLAFUR5_05764</name>
</gene>
<sequence length="151" mass="16676">MCTASAECKKQATLRLLLPGTKRKAKETFSASAKRSKTGFAELRYEMYKNCLQAYDITENSRASCVVHPGADWAVEVDSDFFADGNDMTYGESTNENTGWTQDWRFKEFPEGFTWTCCNGKGDKPPCIVAKHIASESAGDVVKMSSAGDED</sequence>
<dbReference type="EMBL" id="CP090167">
    <property type="protein sequence ID" value="UJO17202.1"/>
    <property type="molecule type" value="Genomic_DNA"/>
</dbReference>
<dbReference type="RefSeq" id="XP_047761568.1">
    <property type="nucleotide sequence ID" value="XM_047904912.1"/>
</dbReference>
<reference evidence="1" key="1">
    <citation type="submission" date="2021-12" db="EMBL/GenBank/DDBJ databases">
        <authorList>
            <person name="Zaccaron A."/>
            <person name="Stergiopoulos I."/>
        </authorList>
    </citation>
    <scope>NUCLEOTIDE SEQUENCE</scope>
    <source>
        <strain evidence="1">Race5_Kim</strain>
    </source>
</reference>
<protein>
    <submittedName>
        <fullName evidence="1">Uncharacterized protein</fullName>
    </submittedName>
</protein>
<dbReference type="Proteomes" id="UP000756132">
    <property type="component" value="Chromosome 5"/>
</dbReference>
<organism evidence="1 2">
    <name type="scientific">Passalora fulva</name>
    <name type="common">Tomato leaf mold</name>
    <name type="synonym">Cladosporium fulvum</name>
    <dbReference type="NCBI Taxonomy" id="5499"/>
    <lineage>
        <taxon>Eukaryota</taxon>
        <taxon>Fungi</taxon>
        <taxon>Dikarya</taxon>
        <taxon>Ascomycota</taxon>
        <taxon>Pezizomycotina</taxon>
        <taxon>Dothideomycetes</taxon>
        <taxon>Dothideomycetidae</taxon>
        <taxon>Mycosphaerellales</taxon>
        <taxon>Mycosphaerellaceae</taxon>
        <taxon>Fulvia</taxon>
    </lineage>
</organism>